<name>A0A7G2EBZ2_ARATH</name>
<evidence type="ECO:0000313" key="2">
    <source>
        <dbReference type="Proteomes" id="UP000516314"/>
    </source>
</evidence>
<dbReference type="SUPFAM" id="SSF51735">
    <property type="entry name" value="NAD(P)-binding Rossmann-fold domains"/>
    <property type="match status" value="1"/>
</dbReference>
<organism evidence="1 2">
    <name type="scientific">Arabidopsis thaliana</name>
    <name type="common">Mouse-ear cress</name>
    <dbReference type="NCBI Taxonomy" id="3702"/>
    <lineage>
        <taxon>Eukaryota</taxon>
        <taxon>Viridiplantae</taxon>
        <taxon>Streptophyta</taxon>
        <taxon>Embryophyta</taxon>
        <taxon>Tracheophyta</taxon>
        <taxon>Spermatophyta</taxon>
        <taxon>Magnoliopsida</taxon>
        <taxon>eudicotyledons</taxon>
        <taxon>Gunneridae</taxon>
        <taxon>Pentapetalae</taxon>
        <taxon>rosids</taxon>
        <taxon>malvids</taxon>
        <taxon>Brassicales</taxon>
        <taxon>Brassicaceae</taxon>
        <taxon>Camelineae</taxon>
        <taxon>Arabidopsis</taxon>
    </lineage>
</organism>
<protein>
    <submittedName>
        <fullName evidence="1">(thale cress) hypothetical protein</fullName>
    </submittedName>
</protein>
<dbReference type="AlphaFoldDB" id="A0A7G2EBZ2"/>
<sequence length="40" mass="4266">MAKAGENSRDKSRWSLEGMTALVTGGSKGLGTTLTRKKLK</sequence>
<dbReference type="InterPro" id="IPR036291">
    <property type="entry name" value="NAD(P)-bd_dom_sf"/>
</dbReference>
<reference evidence="1 2" key="1">
    <citation type="submission" date="2020-09" db="EMBL/GenBank/DDBJ databases">
        <authorList>
            <person name="Ashkenazy H."/>
        </authorList>
    </citation>
    <scope>NUCLEOTIDE SEQUENCE [LARGE SCALE GENOMIC DNA]</scope>
    <source>
        <strain evidence="2">cv. Cdm-0</strain>
    </source>
</reference>
<accession>A0A7G2EBZ2</accession>
<dbReference type="Gene3D" id="3.40.50.720">
    <property type="entry name" value="NAD(P)-binding Rossmann-like Domain"/>
    <property type="match status" value="1"/>
</dbReference>
<dbReference type="Proteomes" id="UP000516314">
    <property type="component" value="Chromosome 2"/>
</dbReference>
<evidence type="ECO:0000313" key="1">
    <source>
        <dbReference type="EMBL" id="CAD5319830.1"/>
    </source>
</evidence>
<gene>
    <name evidence="1" type="ORF">AT9943_LOCUS7995</name>
</gene>
<dbReference type="EMBL" id="LR881467">
    <property type="protein sequence ID" value="CAD5319830.1"/>
    <property type="molecule type" value="Genomic_DNA"/>
</dbReference>
<proteinExistence type="predicted"/>